<keyword evidence="8" id="KW-0460">Magnesium</keyword>
<feature type="domain" description="Hen1 N-terminal" evidence="14">
    <location>
        <begin position="1"/>
        <end position="242"/>
    </location>
</feature>
<evidence type="ECO:0000313" key="15">
    <source>
        <dbReference type="EMBL" id="MFC3999836.1"/>
    </source>
</evidence>
<dbReference type="CDD" id="cd02440">
    <property type="entry name" value="AdoMet_MTases"/>
    <property type="match status" value="1"/>
</dbReference>
<accession>A0ABV8FY70</accession>
<evidence type="ECO:0000313" key="16">
    <source>
        <dbReference type="Proteomes" id="UP001595847"/>
    </source>
</evidence>
<evidence type="ECO:0000259" key="14">
    <source>
        <dbReference type="Pfam" id="PF12623"/>
    </source>
</evidence>
<name>A0ABV8FY70_9ACTN</name>
<keyword evidence="10" id="KW-0943">RNA-mediated gene silencing</keyword>
<dbReference type="Pfam" id="PF12623">
    <property type="entry name" value="Hen1_L"/>
    <property type="match status" value="1"/>
</dbReference>
<dbReference type="EC" id="2.1.1.386" evidence="11"/>
<dbReference type="Pfam" id="PF13489">
    <property type="entry name" value="Methyltransf_23"/>
    <property type="match status" value="1"/>
</dbReference>
<dbReference type="Proteomes" id="UP001595847">
    <property type="component" value="Unassembled WGS sequence"/>
</dbReference>
<feature type="region of interest" description="Disordered" evidence="13">
    <location>
        <begin position="267"/>
        <end position="291"/>
    </location>
</feature>
<evidence type="ECO:0000256" key="7">
    <source>
        <dbReference type="ARBA" id="ARBA00022723"/>
    </source>
</evidence>
<dbReference type="NCBIfam" id="TIGR04074">
    <property type="entry name" value="bacter_Hen1"/>
    <property type="match status" value="1"/>
</dbReference>
<organism evidence="15 16">
    <name type="scientific">Nocardiopsis sediminis</name>
    <dbReference type="NCBI Taxonomy" id="1778267"/>
    <lineage>
        <taxon>Bacteria</taxon>
        <taxon>Bacillati</taxon>
        <taxon>Actinomycetota</taxon>
        <taxon>Actinomycetes</taxon>
        <taxon>Streptosporangiales</taxon>
        <taxon>Nocardiopsidaceae</taxon>
        <taxon>Nocardiopsis</taxon>
    </lineage>
</organism>
<keyword evidence="5" id="KW-0808">Transferase</keyword>
<evidence type="ECO:0000256" key="1">
    <source>
        <dbReference type="ARBA" id="ARBA00001946"/>
    </source>
</evidence>
<dbReference type="RefSeq" id="WP_378538479.1">
    <property type="nucleotide sequence ID" value="NZ_JBHSBH010000020.1"/>
</dbReference>
<evidence type="ECO:0000256" key="13">
    <source>
        <dbReference type="SAM" id="MobiDB-lite"/>
    </source>
</evidence>
<dbReference type="InterPro" id="IPR024740">
    <property type="entry name" value="Hen1_N"/>
</dbReference>
<evidence type="ECO:0000256" key="4">
    <source>
        <dbReference type="ARBA" id="ARBA00022603"/>
    </source>
</evidence>
<proteinExistence type="inferred from homology"/>
<keyword evidence="7" id="KW-0479">Metal-binding</keyword>
<evidence type="ECO:0000256" key="10">
    <source>
        <dbReference type="ARBA" id="ARBA00023158"/>
    </source>
</evidence>
<dbReference type="PANTHER" id="PTHR21404">
    <property type="entry name" value="HEN1"/>
    <property type="match status" value="1"/>
</dbReference>
<dbReference type="InterPro" id="IPR026610">
    <property type="entry name" value="Hen1"/>
</dbReference>
<comment type="caution">
    <text evidence="15">The sequence shown here is derived from an EMBL/GenBank/DDBJ whole genome shotgun (WGS) entry which is preliminary data.</text>
</comment>
<sequence>MLLTITTTHRPATDLGFLLHKHPDRVQRFDQSYGTAHVFYPEAGEDRCTAALLLEADPRALLRGRAERWAPDFALAQYVNDRPYAASSLFAVALGDVFRSAIRARCDARPGLADTAIPLRLHVPAVPCRGGADQVRALFEPLGWQVEADPVPLDPGLPGWGDSRYVRLTLTGTLLLADALSHLYVLLPAMDGTKHYWVSEDEVDKLLRAGAAWLPGHPQRAWITRRYLARRERYVRTAIARLRELDDLAEPADIADADPDSAADLAAAGPVAEPAGSVAPDASAAPADPAERAPSLAELRAGAVVSVLAAENARRVIDLGCGTGKLVARLLDQHGIDHVTGVDVAAAAIEHAHRRLHVDRMPERRRSRLDLFTGSVLYRDPRFAGYDAAVLMEVIEHIDPSRLPALEQVVFGHAAPGTVVVTTPNAEYNRLYEGLADGAFRHPDHRFEWTRAQFRAWAEAVASAHGYRLRILPVGTEDPSAGAPTQMGVFTK</sequence>
<evidence type="ECO:0000256" key="5">
    <source>
        <dbReference type="ARBA" id="ARBA00022679"/>
    </source>
</evidence>
<evidence type="ECO:0000256" key="3">
    <source>
        <dbReference type="ARBA" id="ARBA00021330"/>
    </source>
</evidence>
<dbReference type="Gene3D" id="3.30.1610.20">
    <property type="entry name" value="Hen1, N-terminal domain"/>
    <property type="match status" value="1"/>
</dbReference>
<gene>
    <name evidence="15" type="ORF">ACFOVU_28235</name>
</gene>
<dbReference type="InterPro" id="IPR038546">
    <property type="entry name" value="Hen1_N_sf"/>
</dbReference>
<dbReference type="Gene3D" id="3.40.50.150">
    <property type="entry name" value="Vaccinia Virus protein VP39"/>
    <property type="match status" value="1"/>
</dbReference>
<keyword evidence="6" id="KW-0949">S-adenosyl-L-methionine</keyword>
<comment type="similarity">
    <text evidence="2">Belongs to the methyltransferase superfamily. HEN1 family.</text>
</comment>
<keyword evidence="4" id="KW-0489">Methyltransferase</keyword>
<comment type="catalytic activity">
    <reaction evidence="12">
        <text>small RNA 3'-end nucleotide + S-adenosyl-L-methionine = small RNA 3'-end 2'-O-methylnucleotide + S-adenosyl-L-homocysteine + H(+)</text>
        <dbReference type="Rhea" id="RHEA:37887"/>
        <dbReference type="Rhea" id="RHEA-COMP:10415"/>
        <dbReference type="Rhea" id="RHEA-COMP:10416"/>
        <dbReference type="ChEBI" id="CHEBI:15378"/>
        <dbReference type="ChEBI" id="CHEBI:57856"/>
        <dbReference type="ChEBI" id="CHEBI:59789"/>
        <dbReference type="ChEBI" id="CHEBI:74896"/>
        <dbReference type="ChEBI" id="CHEBI:74898"/>
        <dbReference type="EC" id="2.1.1.386"/>
    </reaction>
</comment>
<evidence type="ECO:0000256" key="11">
    <source>
        <dbReference type="ARBA" id="ARBA00035025"/>
    </source>
</evidence>
<dbReference type="PANTHER" id="PTHR21404:SF3">
    <property type="entry name" value="SMALL RNA 2'-O-METHYLTRANSFERASE"/>
    <property type="match status" value="1"/>
</dbReference>
<comment type="cofactor">
    <cofactor evidence="1">
        <name>Mg(2+)</name>
        <dbReference type="ChEBI" id="CHEBI:18420"/>
    </cofactor>
</comment>
<dbReference type="SUPFAM" id="SSF53335">
    <property type="entry name" value="S-adenosyl-L-methionine-dependent methyltransferases"/>
    <property type="match status" value="1"/>
</dbReference>
<reference evidence="16" key="1">
    <citation type="journal article" date="2019" name="Int. J. Syst. Evol. Microbiol.">
        <title>The Global Catalogue of Microorganisms (GCM) 10K type strain sequencing project: providing services to taxonomists for standard genome sequencing and annotation.</title>
        <authorList>
            <consortium name="The Broad Institute Genomics Platform"/>
            <consortium name="The Broad Institute Genome Sequencing Center for Infectious Disease"/>
            <person name="Wu L."/>
            <person name="Ma J."/>
        </authorList>
    </citation>
    <scope>NUCLEOTIDE SEQUENCE [LARGE SCALE GENOMIC DNA]</scope>
    <source>
        <strain evidence="16">TBRC 1826</strain>
    </source>
</reference>
<evidence type="ECO:0000256" key="12">
    <source>
        <dbReference type="ARBA" id="ARBA00048418"/>
    </source>
</evidence>
<evidence type="ECO:0000256" key="8">
    <source>
        <dbReference type="ARBA" id="ARBA00022842"/>
    </source>
</evidence>
<dbReference type="InterPro" id="IPR024026">
    <property type="entry name" value="3'-RNA_MeTfrase_Hen1_bac"/>
</dbReference>
<protein>
    <recommendedName>
        <fullName evidence="3">Small RNA 2'-O-methyltransferase</fullName>
        <ecNumber evidence="11">2.1.1.386</ecNumber>
    </recommendedName>
</protein>
<evidence type="ECO:0000256" key="6">
    <source>
        <dbReference type="ARBA" id="ARBA00022691"/>
    </source>
</evidence>
<dbReference type="InterPro" id="IPR029063">
    <property type="entry name" value="SAM-dependent_MTases_sf"/>
</dbReference>
<keyword evidence="16" id="KW-1185">Reference proteome</keyword>
<evidence type="ECO:0000256" key="2">
    <source>
        <dbReference type="ARBA" id="ARBA00009026"/>
    </source>
</evidence>
<evidence type="ECO:0000256" key="9">
    <source>
        <dbReference type="ARBA" id="ARBA00022884"/>
    </source>
</evidence>
<dbReference type="EMBL" id="JBHSBH010000020">
    <property type="protein sequence ID" value="MFC3999836.1"/>
    <property type="molecule type" value="Genomic_DNA"/>
</dbReference>
<keyword evidence="9" id="KW-0694">RNA-binding</keyword>